<proteinExistence type="predicted"/>
<evidence type="ECO:0000313" key="1">
    <source>
        <dbReference type="EMBL" id="WDV06185.1"/>
    </source>
</evidence>
<sequence>MNVQMVHFDSVGVQTPTKIKIMAPADVTDFEEELSEQAQKNLDAIMTEA</sequence>
<organism evidence="1 2">
    <name type="scientific">Lysinibacillus irui</name>
    <dbReference type="NCBI Taxonomy" id="2998077"/>
    <lineage>
        <taxon>Bacteria</taxon>
        <taxon>Bacillati</taxon>
        <taxon>Bacillota</taxon>
        <taxon>Bacilli</taxon>
        <taxon>Bacillales</taxon>
        <taxon>Bacillaceae</taxon>
        <taxon>Lysinibacillus</taxon>
    </lineage>
</organism>
<dbReference type="AlphaFoldDB" id="A0AAJ5RNB1"/>
<accession>A0AAJ5RNB1</accession>
<dbReference type="RefSeq" id="WP_274794372.1">
    <property type="nucleotide sequence ID" value="NZ_CP113527.1"/>
</dbReference>
<protein>
    <submittedName>
        <fullName evidence="1">Uncharacterized protein</fullName>
    </submittedName>
</protein>
<dbReference type="KEGG" id="liu:OU989_18270"/>
<dbReference type="Proteomes" id="UP001219585">
    <property type="component" value="Chromosome"/>
</dbReference>
<evidence type="ECO:0000313" key="2">
    <source>
        <dbReference type="Proteomes" id="UP001219585"/>
    </source>
</evidence>
<name>A0AAJ5RNB1_9BACI</name>
<gene>
    <name evidence="1" type="ORF">OU989_18270</name>
</gene>
<dbReference type="EMBL" id="CP113527">
    <property type="protein sequence ID" value="WDV06185.1"/>
    <property type="molecule type" value="Genomic_DNA"/>
</dbReference>
<reference evidence="1" key="1">
    <citation type="submission" date="2022-11" db="EMBL/GenBank/DDBJ databases">
        <title>Lysinibacillus irui.</title>
        <authorList>
            <person name="Akintayo S.O."/>
        </authorList>
    </citation>
    <scope>NUCLEOTIDE SEQUENCE</scope>
    <source>
        <strain evidence="1">IRB4-01</strain>
    </source>
</reference>